<feature type="signal peptide" evidence="1">
    <location>
        <begin position="1"/>
        <end position="19"/>
    </location>
</feature>
<dbReference type="RefSeq" id="WP_212215252.1">
    <property type="nucleotide sequence ID" value="NZ_JAGUCO010000003.1"/>
</dbReference>
<dbReference type="InterPro" id="IPR037682">
    <property type="entry name" value="TonB_C"/>
</dbReference>
<feature type="domain" description="TonB C-terminal" evidence="2">
    <location>
        <begin position="71"/>
        <end position="136"/>
    </location>
</feature>
<protein>
    <submittedName>
        <fullName evidence="3">Energy transducer TonB</fullName>
    </submittedName>
</protein>
<dbReference type="SUPFAM" id="SSF74653">
    <property type="entry name" value="TolA/TonB C-terminal domain"/>
    <property type="match status" value="1"/>
</dbReference>
<dbReference type="EMBL" id="JAGUCO010000003">
    <property type="protein sequence ID" value="MBS2098018.1"/>
    <property type="molecule type" value="Genomic_DNA"/>
</dbReference>
<feature type="chain" id="PRO_5045285044" evidence="1">
    <location>
        <begin position="20"/>
        <end position="250"/>
    </location>
</feature>
<name>A0ABS5JT72_9BACT</name>
<evidence type="ECO:0000259" key="2">
    <source>
        <dbReference type="Pfam" id="PF03544"/>
    </source>
</evidence>
<keyword evidence="4" id="KW-1185">Reference proteome</keyword>
<keyword evidence="1" id="KW-0732">Signal</keyword>
<evidence type="ECO:0000256" key="1">
    <source>
        <dbReference type="SAM" id="SignalP"/>
    </source>
</evidence>
<comment type="caution">
    <text evidence="3">The sequence shown here is derived from an EMBL/GenBank/DDBJ whole genome shotgun (WGS) entry which is preliminary data.</text>
</comment>
<sequence>MRRVILFVGFVLLSVCVMAQEEMKQKFIKETKVMAPVFIGDENVNDTKATFNQYLVKELDYLKDDAYVLDEGIVSVNFKIQADGSLTDAMVVNSVSRALDRIVLKVVEKSNQLWLPGEINGNPTEMDQTVYVKFDLEGNPSHRIMAQNNLLMAVKDIRSIANINENVFLNANRKENKIQRKLNSAERFLCTAEKYRPDETSIVFWQARLYELQGEEELKNERLQKFNELAEQKMYEEELLNSNQLAVVKF</sequence>
<evidence type="ECO:0000313" key="4">
    <source>
        <dbReference type="Proteomes" id="UP000708576"/>
    </source>
</evidence>
<dbReference type="Proteomes" id="UP000708576">
    <property type="component" value="Unassembled WGS sequence"/>
</dbReference>
<organism evidence="3 4">
    <name type="scientific">Carboxylicivirga linearis</name>
    <dbReference type="NCBI Taxonomy" id="1628157"/>
    <lineage>
        <taxon>Bacteria</taxon>
        <taxon>Pseudomonadati</taxon>
        <taxon>Bacteroidota</taxon>
        <taxon>Bacteroidia</taxon>
        <taxon>Marinilabiliales</taxon>
        <taxon>Marinilabiliaceae</taxon>
        <taxon>Carboxylicivirga</taxon>
    </lineage>
</organism>
<gene>
    <name evidence="3" type="ORF">KEM10_06965</name>
</gene>
<accession>A0ABS5JT72</accession>
<evidence type="ECO:0000313" key="3">
    <source>
        <dbReference type="EMBL" id="MBS2098018.1"/>
    </source>
</evidence>
<dbReference type="Gene3D" id="3.30.1150.10">
    <property type="match status" value="1"/>
</dbReference>
<proteinExistence type="predicted"/>
<dbReference type="Pfam" id="PF03544">
    <property type="entry name" value="TonB_C"/>
    <property type="match status" value="1"/>
</dbReference>
<reference evidence="3 4" key="1">
    <citation type="journal article" date="2015" name="Int. J. Syst. Evol. Microbiol.">
        <title>Carboxylicivirga linearis sp. nov., isolated from a sea cucumber culture pond.</title>
        <authorList>
            <person name="Wang F.Q."/>
            <person name="Zhou Y.X."/>
            <person name="Lin X.Z."/>
            <person name="Chen G.J."/>
            <person name="Du Z.J."/>
        </authorList>
    </citation>
    <scope>NUCLEOTIDE SEQUENCE [LARGE SCALE GENOMIC DNA]</scope>
    <source>
        <strain evidence="3 4">FB218</strain>
    </source>
</reference>